<evidence type="ECO:0000313" key="1">
    <source>
        <dbReference type="EMBL" id="MQW93371.1"/>
    </source>
</evidence>
<reference evidence="1 2" key="1">
    <citation type="submission" date="2019-10" db="EMBL/GenBank/DDBJ databases">
        <authorList>
            <person name="Dong K."/>
        </authorList>
    </citation>
    <scope>NUCLEOTIDE SEQUENCE [LARGE SCALE GENOMIC DNA]</scope>
    <source>
        <strain evidence="2">dk771</strain>
    </source>
</reference>
<dbReference type="RefSeq" id="WP_153389504.1">
    <property type="nucleotide sequence ID" value="NZ_WITK01000033.1"/>
</dbReference>
<organism evidence="1 2">
    <name type="scientific">Acinetobacter wanghuae</name>
    <dbReference type="NCBI Taxonomy" id="2662362"/>
    <lineage>
        <taxon>Bacteria</taxon>
        <taxon>Pseudomonadati</taxon>
        <taxon>Pseudomonadota</taxon>
        <taxon>Gammaproteobacteria</taxon>
        <taxon>Moraxellales</taxon>
        <taxon>Moraxellaceae</taxon>
        <taxon>Acinetobacter</taxon>
    </lineage>
</organism>
<dbReference type="EMBL" id="WITK01000033">
    <property type="protein sequence ID" value="MQW93371.1"/>
    <property type="molecule type" value="Genomic_DNA"/>
</dbReference>
<protein>
    <submittedName>
        <fullName evidence="1">Uncharacterized protein</fullName>
    </submittedName>
</protein>
<dbReference type="AlphaFoldDB" id="A0AA90WEN7"/>
<gene>
    <name evidence="1" type="ORF">GHJ48_13400</name>
</gene>
<sequence length="531" mass="62681">MKKNIYSAFGLNQREIFDQTLNAWKMMWEQLLMIAIYARQQYMQSNQSNADNFHQRMKMIHLLNHEYSYRARSNLSFDKDIPNIFDKVLALIEDECGSTKIIEFLLDEEVSQFQTSKKRILSQMEQAKIAFSPNRPDYKRSYSYYSLYEILHDPIFYISKIMSIPVPDKQVIHATVVNTTYDYLTQNRRFLLSRNENPIEKLSKSTEDKEQIILENLSFLEGKEDIKKLIKGQIADFIGKDVSKVFNLLSDPFYNEENPQNKLFTAVFTIRPEADAFNISLDRKALINLMNLNQLDELASVMKSEIKKAVLNKNQRARNFGIETKVDQASALEKISEWYIKTQTGLFNRVDQVPKLIASILEFDIRYFKGMFDPEFGFDRSLLTKNHKNSYSPLQAKEIYLFVSAYIRNYLYYDDQRPERNSPNGLLIDHLVKRDFSETSFHRNRMMEVWGTFEDEKQHRKMLDRFKRMPAYLDPQHKDYTEISYLIDKQKELGNDENAPPYPLNSFFPLPLWASRFSKNDVGEELPDKLS</sequence>
<proteinExistence type="predicted"/>
<comment type="caution">
    <text evidence="1">The sequence shown here is derived from an EMBL/GenBank/DDBJ whole genome shotgun (WGS) entry which is preliminary data.</text>
</comment>
<evidence type="ECO:0000313" key="2">
    <source>
        <dbReference type="Proteomes" id="UP000480556"/>
    </source>
</evidence>
<dbReference type="Proteomes" id="UP000480556">
    <property type="component" value="Unassembled WGS sequence"/>
</dbReference>
<name>A0AA90WEN7_9GAMM</name>
<accession>A0AA90WEN7</accession>